<dbReference type="PANTHER" id="PTHR46518">
    <property type="entry name" value="COILED-COIL DOMAIN-CONTAINING PROTEIN 151"/>
    <property type="match status" value="1"/>
</dbReference>
<name>A0A0V0QYC8_PSEPJ</name>
<feature type="coiled-coil region" evidence="1">
    <location>
        <begin position="653"/>
        <end position="680"/>
    </location>
</feature>
<dbReference type="OrthoDB" id="312721at2759"/>
<protein>
    <submittedName>
        <fullName evidence="3">Uncharacterized protein</fullName>
    </submittedName>
</protein>
<accession>A0A0V0QYC8</accession>
<keyword evidence="4" id="KW-1185">Reference proteome</keyword>
<feature type="coiled-coil region" evidence="1">
    <location>
        <begin position="126"/>
        <end position="261"/>
    </location>
</feature>
<feature type="coiled-coil region" evidence="1">
    <location>
        <begin position="512"/>
        <end position="539"/>
    </location>
</feature>
<feature type="compositionally biased region" description="Low complexity" evidence="2">
    <location>
        <begin position="483"/>
        <end position="497"/>
    </location>
</feature>
<reference evidence="3 4" key="1">
    <citation type="journal article" date="2015" name="Sci. Rep.">
        <title>Genome of the facultative scuticociliatosis pathogen Pseudocohnilembus persalinus provides insight into its virulence through horizontal gene transfer.</title>
        <authorList>
            <person name="Xiong J."/>
            <person name="Wang G."/>
            <person name="Cheng J."/>
            <person name="Tian M."/>
            <person name="Pan X."/>
            <person name="Warren A."/>
            <person name="Jiang C."/>
            <person name="Yuan D."/>
            <person name="Miao W."/>
        </authorList>
    </citation>
    <scope>NUCLEOTIDE SEQUENCE [LARGE SCALE GENOMIC DNA]</scope>
    <source>
        <strain evidence="3">36N120E</strain>
    </source>
</reference>
<feature type="coiled-coil region" evidence="1">
    <location>
        <begin position="355"/>
        <end position="419"/>
    </location>
</feature>
<dbReference type="GO" id="GO:0036064">
    <property type="term" value="C:ciliary basal body"/>
    <property type="evidence" value="ECO:0007669"/>
    <property type="project" value="TreeGrafter"/>
</dbReference>
<feature type="compositionally biased region" description="Low complexity" evidence="2">
    <location>
        <begin position="463"/>
        <end position="472"/>
    </location>
</feature>
<feature type="compositionally biased region" description="Polar residues" evidence="2">
    <location>
        <begin position="621"/>
        <end position="637"/>
    </location>
</feature>
<proteinExistence type="predicted"/>
<evidence type="ECO:0000256" key="2">
    <source>
        <dbReference type="SAM" id="MobiDB-lite"/>
    </source>
</evidence>
<keyword evidence="1" id="KW-0175">Coiled coil</keyword>
<organism evidence="3 4">
    <name type="scientific">Pseudocohnilembus persalinus</name>
    <name type="common">Ciliate</name>
    <dbReference type="NCBI Taxonomy" id="266149"/>
    <lineage>
        <taxon>Eukaryota</taxon>
        <taxon>Sar</taxon>
        <taxon>Alveolata</taxon>
        <taxon>Ciliophora</taxon>
        <taxon>Intramacronucleata</taxon>
        <taxon>Oligohymenophorea</taxon>
        <taxon>Scuticociliatia</taxon>
        <taxon>Philasterida</taxon>
        <taxon>Pseudocohnilembidae</taxon>
        <taxon>Pseudocohnilembus</taxon>
    </lineage>
</organism>
<feature type="region of interest" description="Disordered" evidence="2">
    <location>
        <begin position="554"/>
        <end position="588"/>
    </location>
</feature>
<dbReference type="AlphaFoldDB" id="A0A0V0QYC8"/>
<feature type="compositionally biased region" description="Acidic residues" evidence="2">
    <location>
        <begin position="473"/>
        <end position="482"/>
    </location>
</feature>
<gene>
    <name evidence="3" type="ORF">PPERSA_05249</name>
</gene>
<evidence type="ECO:0000256" key="1">
    <source>
        <dbReference type="SAM" id="Coils"/>
    </source>
</evidence>
<feature type="compositionally biased region" description="Polar residues" evidence="2">
    <location>
        <begin position="554"/>
        <end position="571"/>
    </location>
</feature>
<feature type="compositionally biased region" description="Low complexity" evidence="2">
    <location>
        <begin position="606"/>
        <end position="620"/>
    </location>
</feature>
<dbReference type="GO" id="GO:0035253">
    <property type="term" value="C:ciliary rootlet"/>
    <property type="evidence" value="ECO:0007669"/>
    <property type="project" value="TreeGrafter"/>
</dbReference>
<feature type="compositionally biased region" description="Polar residues" evidence="2">
    <location>
        <begin position="579"/>
        <end position="588"/>
    </location>
</feature>
<evidence type="ECO:0000313" key="3">
    <source>
        <dbReference type="EMBL" id="KRX07085.1"/>
    </source>
</evidence>
<dbReference type="EMBL" id="LDAU01000088">
    <property type="protein sequence ID" value="KRX07085.1"/>
    <property type="molecule type" value="Genomic_DNA"/>
</dbReference>
<feature type="compositionally biased region" description="Basic and acidic residues" evidence="2">
    <location>
        <begin position="450"/>
        <end position="462"/>
    </location>
</feature>
<dbReference type="InterPro" id="IPR033192">
    <property type="entry name" value="ODAD3"/>
</dbReference>
<feature type="region of interest" description="Disordered" evidence="2">
    <location>
        <begin position="450"/>
        <end position="497"/>
    </location>
</feature>
<dbReference type="GO" id="GO:0036158">
    <property type="term" value="P:outer dynein arm assembly"/>
    <property type="evidence" value="ECO:0007669"/>
    <property type="project" value="InterPro"/>
</dbReference>
<dbReference type="PANTHER" id="PTHR46518:SF1">
    <property type="entry name" value="OUTER DYNEIN ARM-DOCKING COMPLEX SUBUNIT 3"/>
    <property type="match status" value="1"/>
</dbReference>
<dbReference type="Proteomes" id="UP000054937">
    <property type="component" value="Unassembled WGS sequence"/>
</dbReference>
<dbReference type="InParanoid" id="A0A0V0QYC8"/>
<dbReference type="GO" id="GO:0097542">
    <property type="term" value="C:ciliary tip"/>
    <property type="evidence" value="ECO:0007669"/>
    <property type="project" value="TreeGrafter"/>
</dbReference>
<comment type="caution">
    <text evidence="3">The sequence shown here is derived from an EMBL/GenBank/DDBJ whole genome shotgun (WGS) entry which is preliminary data.</text>
</comment>
<evidence type="ECO:0000313" key="4">
    <source>
        <dbReference type="Proteomes" id="UP000054937"/>
    </source>
</evidence>
<sequence length="686" mass="81874">MSQVDHQLFLNLNKSFNLTRDLNPNSNAKRFQRTRGFSLQGSSKIGNYQDSQPNTLRLAGKTAVFKGIQKNDLSMITGEKKLNLLPSIRQSSNFTKQIDDKKMINQTANSNLIALRKKFDHYKHQVQVAQKEFDLLSQESENLKKRESELESKMYNDKISDQYQNEARQAKQLFENSYWQYKSYQHMRNRLKQDMVSYQLRQNQIQNQIDIGETVLKNLEQETIKTQQFNHSTNVLMQNMLKEIEEQQRIRQKELEMYQSDHDQVILTSRLKQEQTIKQKEVSEQTMYDKDIQEKKWRQLYLVHLFVNQLFKAKMTRELSKFEIIEKTFQNIKQSTGVSDAQQIVEKFLTREQIYGELLASISEQEKKIENLEQTRDKQSKLLETLQQDNIDMDLNLKLKQPEEGKTNLNKKLEEVQEEVKLVDLYKEKLYYWCISTLIQIQKIHNQNEKNKHQQEYEDSLKKNQQNSQNSDQENEDEDEENSQNSSKQQQSQMQQPELQLTIPNFYQIYPREKFTELFQKTLSELKNLENDLNEEDLKKIQNKQHIIQSLNQKQSELLPENENQQTTNLKLKNKRVSTQRPKSQLFQNSSLYSQQNNDQSLYLQQNNNNNKNLFGNQLNRKNSTSSTESQDNYENQISQCNETEESNHIQYMRDAILREQMLKIKMKNLEEEKIKREQKAREQQY</sequence>
<dbReference type="GO" id="GO:0003341">
    <property type="term" value="P:cilium movement"/>
    <property type="evidence" value="ECO:0007669"/>
    <property type="project" value="InterPro"/>
</dbReference>
<feature type="region of interest" description="Disordered" evidence="2">
    <location>
        <begin position="606"/>
        <end position="637"/>
    </location>
</feature>